<dbReference type="CDD" id="cd03224">
    <property type="entry name" value="ABC_TM1139_LivF_branched"/>
    <property type="match status" value="1"/>
</dbReference>
<comment type="similarity">
    <text evidence="1">Belongs to the ABC transporter superfamily.</text>
</comment>
<name>A0A5A7NR63_9MICC</name>
<dbReference type="InterPro" id="IPR052156">
    <property type="entry name" value="BCAA_Transport_ATP-bd_LivF"/>
</dbReference>
<dbReference type="GO" id="GO:0015658">
    <property type="term" value="F:branched-chain amino acid transmembrane transporter activity"/>
    <property type="evidence" value="ECO:0007669"/>
    <property type="project" value="TreeGrafter"/>
</dbReference>
<dbReference type="GO" id="GO:0015807">
    <property type="term" value="P:L-amino acid transport"/>
    <property type="evidence" value="ECO:0007669"/>
    <property type="project" value="TreeGrafter"/>
</dbReference>
<dbReference type="InterPro" id="IPR017871">
    <property type="entry name" value="ABC_transporter-like_CS"/>
</dbReference>
<comment type="caution">
    <text evidence="7">The sequence shown here is derived from an EMBL/GenBank/DDBJ whole genome shotgun (WGS) entry which is preliminary data.</text>
</comment>
<dbReference type="Pfam" id="PF00005">
    <property type="entry name" value="ABC_tran"/>
    <property type="match status" value="1"/>
</dbReference>
<proteinExistence type="inferred from homology"/>
<dbReference type="Gene3D" id="3.40.50.300">
    <property type="entry name" value="P-loop containing nucleotide triphosphate hydrolases"/>
    <property type="match status" value="1"/>
</dbReference>
<dbReference type="RefSeq" id="WP_149955943.1">
    <property type="nucleotide sequence ID" value="NZ_BKDJ01000003.1"/>
</dbReference>
<keyword evidence="4 7" id="KW-0067">ATP-binding</keyword>
<dbReference type="PROSITE" id="PS50893">
    <property type="entry name" value="ABC_TRANSPORTER_2"/>
    <property type="match status" value="1"/>
</dbReference>
<evidence type="ECO:0000256" key="2">
    <source>
        <dbReference type="ARBA" id="ARBA00022448"/>
    </source>
</evidence>
<dbReference type="PANTHER" id="PTHR43820">
    <property type="entry name" value="HIGH-AFFINITY BRANCHED-CHAIN AMINO ACID TRANSPORT ATP-BINDING PROTEIN LIVF"/>
    <property type="match status" value="1"/>
</dbReference>
<evidence type="ECO:0000256" key="5">
    <source>
        <dbReference type="ARBA" id="ARBA00022970"/>
    </source>
</evidence>
<dbReference type="InterPro" id="IPR003593">
    <property type="entry name" value="AAA+_ATPase"/>
</dbReference>
<sequence length="237" mass="25125">MLEVNDLHVSYGAVNAVRGVSMSASAGRITLVLGSNGAGKTTSLRAIHGLLKARSGSVKLDGKEILGRSAHRQVRQGVVMVPEGRRIFPSLTVEENLRMGAYTVSRPDAQRTVAGIYEKFPILSERRSMPGGLLSGGEQQMLAFGRAMMSQPKVVLLDEPSMGLAPGMVDRVMSRVREMADTGIAVLMVEQNADAALAVADDVVLVQRGEVVWTGTAENAQSDTALVHAFLGEAALA</sequence>
<evidence type="ECO:0000313" key="7">
    <source>
        <dbReference type="EMBL" id="GER22291.1"/>
    </source>
</evidence>
<accession>A0A5A7NR63</accession>
<protein>
    <submittedName>
        <fullName evidence="7">ABC transporter ATP-binding protein</fullName>
    </submittedName>
</protein>
<keyword evidence="3" id="KW-0547">Nucleotide-binding</keyword>
<organism evidence="7 8">
    <name type="scientific">Zafaria cholistanensis</name>
    <dbReference type="NCBI Taxonomy" id="1682741"/>
    <lineage>
        <taxon>Bacteria</taxon>
        <taxon>Bacillati</taxon>
        <taxon>Actinomycetota</taxon>
        <taxon>Actinomycetes</taxon>
        <taxon>Micrococcales</taxon>
        <taxon>Micrococcaceae</taxon>
        <taxon>Zafaria</taxon>
    </lineage>
</organism>
<dbReference type="OrthoDB" id="9805514at2"/>
<keyword evidence="5" id="KW-0029">Amino-acid transport</keyword>
<dbReference type="SMART" id="SM00382">
    <property type="entry name" value="AAA"/>
    <property type="match status" value="1"/>
</dbReference>
<evidence type="ECO:0000256" key="3">
    <source>
        <dbReference type="ARBA" id="ARBA00022741"/>
    </source>
</evidence>
<keyword evidence="2" id="KW-0813">Transport</keyword>
<gene>
    <name evidence="7" type="ORF">NCCP1664_07880</name>
</gene>
<evidence type="ECO:0000256" key="1">
    <source>
        <dbReference type="ARBA" id="ARBA00005417"/>
    </source>
</evidence>
<dbReference type="PANTHER" id="PTHR43820:SF4">
    <property type="entry name" value="HIGH-AFFINITY BRANCHED-CHAIN AMINO ACID TRANSPORT ATP-BINDING PROTEIN LIVF"/>
    <property type="match status" value="1"/>
</dbReference>
<evidence type="ECO:0000313" key="8">
    <source>
        <dbReference type="Proteomes" id="UP000325307"/>
    </source>
</evidence>
<feature type="domain" description="ABC transporter" evidence="6">
    <location>
        <begin position="2"/>
        <end position="233"/>
    </location>
</feature>
<dbReference type="Proteomes" id="UP000325307">
    <property type="component" value="Unassembled WGS sequence"/>
</dbReference>
<evidence type="ECO:0000256" key="4">
    <source>
        <dbReference type="ARBA" id="ARBA00022840"/>
    </source>
</evidence>
<dbReference type="AlphaFoldDB" id="A0A5A7NR63"/>
<dbReference type="InterPro" id="IPR003439">
    <property type="entry name" value="ABC_transporter-like_ATP-bd"/>
</dbReference>
<dbReference type="EMBL" id="BKDJ01000003">
    <property type="protein sequence ID" value="GER22291.1"/>
    <property type="molecule type" value="Genomic_DNA"/>
</dbReference>
<dbReference type="PROSITE" id="PS00211">
    <property type="entry name" value="ABC_TRANSPORTER_1"/>
    <property type="match status" value="1"/>
</dbReference>
<dbReference type="SUPFAM" id="SSF52540">
    <property type="entry name" value="P-loop containing nucleoside triphosphate hydrolases"/>
    <property type="match status" value="1"/>
</dbReference>
<dbReference type="InterPro" id="IPR027417">
    <property type="entry name" value="P-loop_NTPase"/>
</dbReference>
<evidence type="ECO:0000259" key="6">
    <source>
        <dbReference type="PROSITE" id="PS50893"/>
    </source>
</evidence>
<reference evidence="7 8" key="1">
    <citation type="submission" date="2019-09" db="EMBL/GenBank/DDBJ databases">
        <title>Arthrobacter zafarii sp. nov., a moderately thermotolerant and halotolerant actinobacterium isolated from Cholistan desert soil of Pakistan.</title>
        <authorList>
            <person name="Amin A."/>
            <person name="Ahmed I."/>
            <person name="Khalid N."/>
            <person name="Schumann P."/>
            <person name="Busse H.J."/>
            <person name="Khan I.U."/>
            <person name="Li S."/>
            <person name="Li W.J."/>
        </authorList>
    </citation>
    <scope>NUCLEOTIDE SEQUENCE [LARGE SCALE GENOMIC DNA]</scope>
    <source>
        <strain evidence="7 8">NCCP-1664</strain>
    </source>
</reference>
<dbReference type="GO" id="GO:0016887">
    <property type="term" value="F:ATP hydrolysis activity"/>
    <property type="evidence" value="ECO:0007669"/>
    <property type="project" value="InterPro"/>
</dbReference>
<dbReference type="GO" id="GO:0005524">
    <property type="term" value="F:ATP binding"/>
    <property type="evidence" value="ECO:0007669"/>
    <property type="project" value="UniProtKB-KW"/>
</dbReference>
<keyword evidence="8" id="KW-1185">Reference proteome</keyword>